<accession>K1STU4</accession>
<name>K1STU4_9ZZZZ</name>
<feature type="transmembrane region" description="Helical" evidence="1">
    <location>
        <begin position="117"/>
        <end position="150"/>
    </location>
</feature>
<organism evidence="2">
    <name type="scientific">human gut metagenome</name>
    <dbReference type="NCBI Taxonomy" id="408170"/>
    <lineage>
        <taxon>unclassified sequences</taxon>
        <taxon>metagenomes</taxon>
        <taxon>organismal metagenomes</taxon>
    </lineage>
</organism>
<evidence type="ECO:0000313" key="2">
    <source>
        <dbReference type="EMBL" id="EKC58899.1"/>
    </source>
</evidence>
<keyword evidence="1" id="KW-1133">Transmembrane helix</keyword>
<reference evidence="2" key="1">
    <citation type="journal article" date="2013" name="Environ. Microbiol.">
        <title>Microbiota from the distal guts of lean and obese adolescents exhibit partial functional redundancy besides clear differences in community structure.</title>
        <authorList>
            <person name="Ferrer M."/>
            <person name="Ruiz A."/>
            <person name="Lanza F."/>
            <person name="Haange S.B."/>
            <person name="Oberbach A."/>
            <person name="Till H."/>
            <person name="Bargiela R."/>
            <person name="Campoy C."/>
            <person name="Segura M.T."/>
            <person name="Richter M."/>
            <person name="von Bergen M."/>
            <person name="Seifert J."/>
            <person name="Suarez A."/>
        </authorList>
    </citation>
    <scope>NUCLEOTIDE SEQUENCE</scope>
</reference>
<protein>
    <submittedName>
        <fullName evidence="2">Uncharacterized protein</fullName>
    </submittedName>
</protein>
<comment type="caution">
    <text evidence="2">The sequence shown here is derived from an EMBL/GenBank/DDBJ whole genome shotgun (WGS) entry which is preliminary data.</text>
</comment>
<gene>
    <name evidence="2" type="ORF">OBE_09761</name>
</gene>
<dbReference type="AlphaFoldDB" id="K1STU4"/>
<keyword evidence="1" id="KW-0812">Transmembrane</keyword>
<keyword evidence="1" id="KW-0472">Membrane</keyword>
<sequence length="204" mass="23261">MDIDNKILKEQIKDIAQNDLKILSTSSLKLYATDVQDTFVQYISSQIKNTYNELVDSISEEKQIDFINLNTGYVASMKNWIKDNPMVLPRIDIEDNEPEQQDGLSLREIVKKKEVQIVGVGTAMSFILLVSGLKVWALLAESLAIAYGIYEHSNQQERKRSINLQKEKELQNKINSYIASVEEVALKWVADAEIFSNSLLAKYK</sequence>
<evidence type="ECO:0000256" key="1">
    <source>
        <dbReference type="SAM" id="Phobius"/>
    </source>
</evidence>
<proteinExistence type="predicted"/>
<dbReference type="EMBL" id="AJWZ01006751">
    <property type="protein sequence ID" value="EKC58899.1"/>
    <property type="molecule type" value="Genomic_DNA"/>
</dbReference>